<keyword evidence="1" id="KW-0812">Transmembrane</keyword>
<keyword evidence="1" id="KW-0472">Membrane</keyword>
<feature type="transmembrane region" description="Helical" evidence="1">
    <location>
        <begin position="12"/>
        <end position="37"/>
    </location>
</feature>
<organism evidence="2">
    <name type="scientific">marine metagenome</name>
    <dbReference type="NCBI Taxonomy" id="408172"/>
    <lineage>
        <taxon>unclassified sequences</taxon>
        <taxon>metagenomes</taxon>
        <taxon>ecological metagenomes</taxon>
    </lineage>
</organism>
<feature type="non-terminal residue" evidence="2">
    <location>
        <position position="128"/>
    </location>
</feature>
<name>A0A382NL95_9ZZZZ</name>
<feature type="transmembrane region" description="Helical" evidence="1">
    <location>
        <begin position="52"/>
        <end position="73"/>
    </location>
</feature>
<proteinExistence type="predicted"/>
<reference evidence="2" key="1">
    <citation type="submission" date="2018-05" db="EMBL/GenBank/DDBJ databases">
        <authorList>
            <person name="Lanie J.A."/>
            <person name="Ng W.-L."/>
            <person name="Kazmierczak K.M."/>
            <person name="Andrzejewski T.M."/>
            <person name="Davidsen T.M."/>
            <person name="Wayne K.J."/>
            <person name="Tettelin H."/>
            <person name="Glass J.I."/>
            <person name="Rusch D."/>
            <person name="Podicherti R."/>
            <person name="Tsui H.-C.T."/>
            <person name="Winkler M.E."/>
        </authorList>
    </citation>
    <scope>NUCLEOTIDE SEQUENCE</scope>
</reference>
<protein>
    <submittedName>
        <fullName evidence="2">Uncharacterized protein</fullName>
    </submittedName>
</protein>
<gene>
    <name evidence="2" type="ORF">METZ01_LOCUS314274</name>
</gene>
<keyword evidence="1" id="KW-1133">Transmembrane helix</keyword>
<sequence>MNENIGFRSWYYFRMGWATYFAFIFAAVNTLTVTYFLAIERYPFLSGIFPNFLQYVVIVSAIGVPLLVVIGYIHYKRTVAFKSEVDVIMESNPYQRRNIVNITLVLHSIIQTNQLLLKLSKNEKLSET</sequence>
<evidence type="ECO:0000313" key="2">
    <source>
        <dbReference type="EMBL" id="SVC61420.1"/>
    </source>
</evidence>
<dbReference type="AlphaFoldDB" id="A0A382NL95"/>
<evidence type="ECO:0000256" key="1">
    <source>
        <dbReference type="SAM" id="Phobius"/>
    </source>
</evidence>
<dbReference type="EMBL" id="UINC01100961">
    <property type="protein sequence ID" value="SVC61420.1"/>
    <property type="molecule type" value="Genomic_DNA"/>
</dbReference>
<accession>A0A382NL95</accession>